<dbReference type="Pfam" id="PF03992">
    <property type="entry name" value="ABM"/>
    <property type="match status" value="1"/>
</dbReference>
<proteinExistence type="predicted"/>
<evidence type="ECO:0000313" key="2">
    <source>
        <dbReference type="EMBL" id="MBD8064650.1"/>
    </source>
</evidence>
<evidence type="ECO:0000259" key="1">
    <source>
        <dbReference type="Pfam" id="PF03992"/>
    </source>
</evidence>
<dbReference type="GO" id="GO:0004497">
    <property type="term" value="F:monooxygenase activity"/>
    <property type="evidence" value="ECO:0007669"/>
    <property type="project" value="UniProtKB-KW"/>
</dbReference>
<name>A0A927IPK4_9HYPH</name>
<feature type="domain" description="ABM" evidence="1">
    <location>
        <begin position="20"/>
        <end position="69"/>
    </location>
</feature>
<dbReference type="AlphaFoldDB" id="A0A927IPK4"/>
<organism evidence="2 3">
    <name type="scientific">Devosia oryzisoli</name>
    <dbReference type="NCBI Taxonomy" id="2774138"/>
    <lineage>
        <taxon>Bacteria</taxon>
        <taxon>Pseudomonadati</taxon>
        <taxon>Pseudomonadota</taxon>
        <taxon>Alphaproteobacteria</taxon>
        <taxon>Hyphomicrobiales</taxon>
        <taxon>Devosiaceae</taxon>
        <taxon>Devosia</taxon>
    </lineage>
</organism>
<comment type="caution">
    <text evidence="2">The sequence shown here is derived from an EMBL/GenBank/DDBJ whole genome shotgun (WGS) entry which is preliminary data.</text>
</comment>
<keyword evidence="2" id="KW-0503">Monooxygenase</keyword>
<keyword evidence="3" id="KW-1185">Reference proteome</keyword>
<dbReference type="InterPro" id="IPR007138">
    <property type="entry name" value="ABM_dom"/>
</dbReference>
<accession>A0A927IPK4</accession>
<dbReference type="Gene3D" id="3.30.70.100">
    <property type="match status" value="1"/>
</dbReference>
<dbReference type="InterPro" id="IPR011008">
    <property type="entry name" value="Dimeric_a/b-barrel"/>
</dbReference>
<dbReference type="EMBL" id="JACYFU010000001">
    <property type="protein sequence ID" value="MBD8064650.1"/>
    <property type="molecule type" value="Genomic_DNA"/>
</dbReference>
<dbReference type="SUPFAM" id="SSF54909">
    <property type="entry name" value="Dimeric alpha+beta barrel"/>
    <property type="match status" value="1"/>
</dbReference>
<gene>
    <name evidence="2" type="ORF">IC608_04080</name>
</gene>
<protein>
    <submittedName>
        <fullName evidence="2">Antibiotic biosynthesis monooxygenase</fullName>
    </submittedName>
</protein>
<reference evidence="2" key="1">
    <citation type="submission" date="2020-09" db="EMBL/GenBank/DDBJ databases">
        <title>Genome seq and assembly of Devosia sp.</title>
        <authorList>
            <person name="Chhetri G."/>
        </authorList>
    </citation>
    <scope>NUCLEOTIDE SEQUENCE</scope>
    <source>
        <strain evidence="2">PTR5</strain>
    </source>
</reference>
<keyword evidence="2" id="KW-0560">Oxidoreductase</keyword>
<evidence type="ECO:0000313" key="3">
    <source>
        <dbReference type="Proteomes" id="UP000654108"/>
    </source>
</evidence>
<dbReference type="RefSeq" id="WP_191772844.1">
    <property type="nucleotide sequence ID" value="NZ_JACYFU010000001.1"/>
</dbReference>
<sequence>MSGKVRLTGTLICGTDAECDAVRQYLPEHIRLTRQEPGCLSFEVAQSSDPLVWTVKELFLDRAAFDAHQVRTKGSEWASQTATIRRDYTIIAADRS</sequence>
<dbReference type="Proteomes" id="UP000654108">
    <property type="component" value="Unassembled WGS sequence"/>
</dbReference>